<dbReference type="STRING" id="1447872.A0A1J9QHJ0"/>
<feature type="compositionally biased region" description="Polar residues" evidence="1">
    <location>
        <begin position="327"/>
        <end position="336"/>
    </location>
</feature>
<feature type="region of interest" description="Disordered" evidence="1">
    <location>
        <begin position="286"/>
        <end position="345"/>
    </location>
</feature>
<dbReference type="EMBL" id="LGRN01000205">
    <property type="protein sequence ID" value="OJD14669.1"/>
    <property type="molecule type" value="Genomic_DNA"/>
</dbReference>
<organism evidence="2 3">
    <name type="scientific">Emergomyces pasteurianus Ep9510</name>
    <dbReference type="NCBI Taxonomy" id="1447872"/>
    <lineage>
        <taxon>Eukaryota</taxon>
        <taxon>Fungi</taxon>
        <taxon>Dikarya</taxon>
        <taxon>Ascomycota</taxon>
        <taxon>Pezizomycotina</taxon>
        <taxon>Eurotiomycetes</taxon>
        <taxon>Eurotiomycetidae</taxon>
        <taxon>Onygenales</taxon>
        <taxon>Ajellomycetaceae</taxon>
        <taxon>Emergomyces</taxon>
    </lineage>
</organism>
<dbReference type="VEuPathDB" id="FungiDB:AJ78_05022"/>
<protein>
    <submittedName>
        <fullName evidence="2">Uncharacterized protein</fullName>
    </submittedName>
</protein>
<dbReference type="AlphaFoldDB" id="A0A1J9QHJ0"/>
<evidence type="ECO:0000256" key="1">
    <source>
        <dbReference type="SAM" id="MobiDB-lite"/>
    </source>
</evidence>
<sequence length="432" mass="49263">MVDNCWYRPSFVGSASNIPFFTPFEGRQMSRRRRASHRILKTTSADNSPSRIAKRDMMFNHCHGQRRTLRNSIREQSFHSALLKTIPDERPASSISFAQHSHTTCPRTRPSPTWQATAYQPSEMLTSPNYMTNDDFYTQQPVPNISNNQACLPMEFNHCRLDIANRNSIYVMESLSSDPPTTNYLISATGYDMPLADDIENRSTFPTGLSTPNIIPTQNYGSEPKTPLLVPERNEPGEELVGVGLYDEPEGLPCWDYSMDSYLSLDGDADSLISLKRPKGKGLKLEETFDPSIIQSLQDDDDSDDEDSRSKPDIEKDQGKGRDDYSQRANQGQDEIQTPEDTKPRIERIMQASHRPFEFPRHIQPNEPWVLSSQHHDPESSPVYHLDMAGRSFFFEDEQDSDLIIMKSNQHAMDFPPNMYLPSYCATGYGWV</sequence>
<accession>A0A1J9QHJ0</accession>
<name>A0A1J9QHJ0_9EURO</name>
<reference evidence="2 3" key="1">
    <citation type="submission" date="2015-07" db="EMBL/GenBank/DDBJ databases">
        <title>Emmonsia species relationships and genome sequence.</title>
        <authorList>
            <consortium name="The Broad Institute Genomics Platform"/>
            <person name="Cuomo C.A."/>
            <person name="Munoz J.F."/>
            <person name="Imamovic A."/>
            <person name="Priest M.E."/>
            <person name="Young S."/>
            <person name="Clay O.K."/>
            <person name="McEwen J.G."/>
        </authorList>
    </citation>
    <scope>NUCLEOTIDE SEQUENCE [LARGE SCALE GENOMIC DNA]</scope>
    <source>
        <strain evidence="2 3">UAMH 9510</strain>
    </source>
</reference>
<dbReference type="Proteomes" id="UP000182235">
    <property type="component" value="Unassembled WGS sequence"/>
</dbReference>
<dbReference type="OrthoDB" id="5378435at2759"/>
<feature type="compositionally biased region" description="Acidic residues" evidence="1">
    <location>
        <begin position="298"/>
        <end position="307"/>
    </location>
</feature>
<proteinExistence type="predicted"/>
<gene>
    <name evidence="2" type="ORF">AJ78_05022</name>
</gene>
<feature type="compositionally biased region" description="Basic and acidic residues" evidence="1">
    <location>
        <begin position="308"/>
        <end position="326"/>
    </location>
</feature>
<keyword evidence="3" id="KW-1185">Reference proteome</keyword>
<comment type="caution">
    <text evidence="2">The sequence shown here is derived from an EMBL/GenBank/DDBJ whole genome shotgun (WGS) entry which is preliminary data.</text>
</comment>
<evidence type="ECO:0000313" key="2">
    <source>
        <dbReference type="EMBL" id="OJD14669.1"/>
    </source>
</evidence>
<evidence type="ECO:0000313" key="3">
    <source>
        <dbReference type="Proteomes" id="UP000182235"/>
    </source>
</evidence>